<evidence type="ECO:0000256" key="3">
    <source>
        <dbReference type="ARBA" id="ARBA00022806"/>
    </source>
</evidence>
<evidence type="ECO:0000256" key="1">
    <source>
        <dbReference type="ARBA" id="ARBA00022741"/>
    </source>
</evidence>
<keyword evidence="3" id="KW-0347">Helicase</keyword>
<keyword evidence="1" id="KW-0547">Nucleotide-binding</keyword>
<dbReference type="AlphaFoldDB" id="A0A2P8F2V5"/>
<evidence type="ECO:0000313" key="7">
    <source>
        <dbReference type="EMBL" id="PSL16048.1"/>
    </source>
</evidence>
<dbReference type="InterPro" id="IPR027417">
    <property type="entry name" value="P-loop_NTPase"/>
</dbReference>
<keyword evidence="4" id="KW-0067">ATP-binding</keyword>
<protein>
    <recommendedName>
        <fullName evidence="9">AAA+ ATPase domain-containing protein</fullName>
    </recommendedName>
</protein>
<dbReference type="Pfam" id="PF13482">
    <property type="entry name" value="RNase_H_2"/>
    <property type="match status" value="1"/>
</dbReference>
<dbReference type="CDD" id="cd17934">
    <property type="entry name" value="DEXXQc_Upf1-like"/>
    <property type="match status" value="1"/>
</dbReference>
<proteinExistence type="predicted"/>
<dbReference type="Pfam" id="PF13604">
    <property type="entry name" value="AAA_30"/>
    <property type="match status" value="1"/>
</dbReference>
<reference evidence="7 8" key="1">
    <citation type="submission" date="2018-03" db="EMBL/GenBank/DDBJ databases">
        <title>Genomic Encyclopedia of Archaeal and Bacterial Type Strains, Phase II (KMG-II): from individual species to whole genera.</title>
        <authorList>
            <person name="Goeker M."/>
        </authorList>
    </citation>
    <scope>NUCLEOTIDE SEQUENCE [LARGE SCALE GENOMIC DNA]</scope>
    <source>
        <strain evidence="7 8">DSM 100673</strain>
    </source>
</reference>
<dbReference type="PANTHER" id="PTHR43788:SF8">
    <property type="entry name" value="DNA-BINDING PROTEIN SMUBP-2"/>
    <property type="match status" value="1"/>
</dbReference>
<keyword evidence="8" id="KW-1185">Reference proteome</keyword>
<dbReference type="RefSeq" id="WP_106610424.1">
    <property type="nucleotide sequence ID" value="NZ_PYGJ01000023.1"/>
</dbReference>
<dbReference type="GO" id="GO:0016787">
    <property type="term" value="F:hydrolase activity"/>
    <property type="evidence" value="ECO:0007669"/>
    <property type="project" value="UniProtKB-KW"/>
</dbReference>
<organism evidence="7 8">
    <name type="scientific">Shimia abyssi</name>
    <dbReference type="NCBI Taxonomy" id="1662395"/>
    <lineage>
        <taxon>Bacteria</taxon>
        <taxon>Pseudomonadati</taxon>
        <taxon>Pseudomonadota</taxon>
        <taxon>Alphaproteobacteria</taxon>
        <taxon>Rhodobacterales</taxon>
        <taxon>Roseobacteraceae</taxon>
    </lineage>
</organism>
<dbReference type="GO" id="GO:0005524">
    <property type="term" value="F:ATP binding"/>
    <property type="evidence" value="ECO:0007669"/>
    <property type="project" value="UniProtKB-KW"/>
</dbReference>
<dbReference type="OrthoDB" id="9757917at2"/>
<feature type="domain" description="YprB ribonuclease H-like" evidence="6">
    <location>
        <begin position="315"/>
        <end position="491"/>
    </location>
</feature>
<gene>
    <name evidence="7" type="ORF">CLV88_12315</name>
</gene>
<evidence type="ECO:0000256" key="2">
    <source>
        <dbReference type="ARBA" id="ARBA00022801"/>
    </source>
</evidence>
<dbReference type="Pfam" id="PF13087">
    <property type="entry name" value="AAA_12"/>
    <property type="match status" value="1"/>
</dbReference>
<dbReference type="NCBIfam" id="TIGR03491">
    <property type="entry name" value="TM0106 family RecB-like putative nuclease"/>
    <property type="match status" value="1"/>
</dbReference>
<evidence type="ECO:0000259" key="6">
    <source>
        <dbReference type="Pfam" id="PF13482"/>
    </source>
</evidence>
<dbReference type="InterPro" id="IPR041679">
    <property type="entry name" value="DNA2/NAM7-like_C"/>
</dbReference>
<dbReference type="GO" id="GO:0043139">
    <property type="term" value="F:5'-3' DNA helicase activity"/>
    <property type="evidence" value="ECO:0007669"/>
    <property type="project" value="TreeGrafter"/>
</dbReference>
<dbReference type="SUPFAM" id="SSF52540">
    <property type="entry name" value="P-loop containing nucleoside triphosphate hydrolases"/>
    <property type="match status" value="1"/>
</dbReference>
<dbReference type="PANTHER" id="PTHR43788">
    <property type="entry name" value="DNA2/NAM7 HELICASE FAMILY MEMBER"/>
    <property type="match status" value="1"/>
</dbReference>
<evidence type="ECO:0000313" key="8">
    <source>
        <dbReference type="Proteomes" id="UP000240418"/>
    </source>
</evidence>
<dbReference type="EMBL" id="PYGJ01000023">
    <property type="protein sequence ID" value="PSL16048.1"/>
    <property type="molecule type" value="Genomic_DNA"/>
</dbReference>
<evidence type="ECO:0000256" key="4">
    <source>
        <dbReference type="ARBA" id="ARBA00022840"/>
    </source>
</evidence>
<keyword evidence="2" id="KW-0378">Hydrolase</keyword>
<dbReference type="InterPro" id="IPR019993">
    <property type="entry name" value="RecB_nuclease_TM0106_put"/>
</dbReference>
<feature type="domain" description="DNA2/NAM7 helicase-like C-terminal" evidence="5">
    <location>
        <begin position="905"/>
        <end position="1073"/>
    </location>
</feature>
<dbReference type="InterPro" id="IPR050534">
    <property type="entry name" value="Coronavir_polyprotein_1ab"/>
</dbReference>
<dbReference type="InterPro" id="IPR038720">
    <property type="entry name" value="YprB_RNase_H-like_dom"/>
</dbReference>
<evidence type="ECO:0008006" key="9">
    <source>
        <dbReference type="Google" id="ProtNLM"/>
    </source>
</evidence>
<name>A0A2P8F2V5_9RHOB</name>
<dbReference type="Proteomes" id="UP000240418">
    <property type="component" value="Unassembled WGS sequence"/>
</dbReference>
<evidence type="ECO:0000259" key="5">
    <source>
        <dbReference type="Pfam" id="PF13087"/>
    </source>
</evidence>
<dbReference type="CDD" id="cd18808">
    <property type="entry name" value="SF1_C_Upf1"/>
    <property type="match status" value="1"/>
</dbReference>
<sequence length="1104" mass="120148">MKRDQGTIRLSASDLMRFMACGHASALDLLRLQGRGSDPVEDSADAQLVQQQGDDHEAAFLQDLHEQGRSIIEVETDGVPFDQAVSATLAAMQAGPEVVFQGALEGGMWGGYSDFLERVEVPSNLGDFSYEVTDTKLKRKPAPGHVLQLVLYSDLLAEVQGVMPEHAHVQLGNGERFTFRLSEYAAYARAARKRLEAFVAEPEDTKPVPCKTCGLCRWREHCGQIWLDEDSLFQVAGISRTQVKRFEDDGVLTMAALATLDRKVPRIAGATQDRLVVQARLQTVRKAGGPPVAELRPKAEGKGFDLMPRPEAGDLFYDIEGDPFYREGGADGLEYLHGVWDGAGFTALWAHDHAAEKQSLIQLFSLFSTRIATYPQTRIYHYAPYEITALKRLTTQYGVGEAQLDRWLREGRFVDLYAVVRGGILASETSYSIKDMEAFYDIPRTGEVTTAGGSVVAYEAWRESGDESILDEIEEYNRVDCVSTELLRDWLLGMRPEEAVWKDLGEAASEKVEEAKADVDALHEMIMGSDLPEDRQKLLYDLGVFHDREGKPAAWAVFDAAEKQFEDLCDDLECIAGLRAQAPVTTVKQSLARLYKYPYQETKLRAGSTASVALGDGGVVGVSILELDRKARTVTLKVGKKNADVLRDYVDLLPNFAINPKPIPSAIHAVIADQCGAGVNTAAEDLLLRNTPRFADVSPLTGEGEPVQQLIDAVGAMDGTVLPVQGPPGTGKTYVTARAILSLVRQGKRVGVTSNSHDAIRNVLMGCIDALEDDDIDLTVQDVTIAHKDKTGAGPLPEGYQEIIQTKQSGDALHGSAQVVGGTAWLFARAELADTFDYLFVDEAGQVSLANALAMTQATNNLVLVGDPRQLPQVIQGSHPHPANLSCLDWIMGDDVVVPAGRGLYLDTTRRMHPAVTDYISGQFYSDTLKAYEDTLRQAVTSEGLPNAGAFLVPVAHEGRAQDCPEEVTAIRDMIARLCTGTWTDKDGATRPITARDIIVVAPYNAQVNLLADALDGIKVGTVDRFQGQEAPIALISMTASSALETSRGLDFLLSRERLNVAISRAKGLSLIFASPALVATPCETVEQMRLVNALAALEEMGAT</sequence>
<dbReference type="Gene3D" id="3.40.50.300">
    <property type="entry name" value="P-loop containing nucleotide triphosphate hydrolases"/>
    <property type="match status" value="2"/>
</dbReference>
<accession>A0A2P8F2V5</accession>
<dbReference type="InterPro" id="IPR047187">
    <property type="entry name" value="SF1_C_Upf1"/>
</dbReference>
<comment type="caution">
    <text evidence="7">The sequence shown here is derived from an EMBL/GenBank/DDBJ whole genome shotgun (WGS) entry which is preliminary data.</text>
</comment>